<proteinExistence type="predicted"/>
<evidence type="ECO:0000256" key="1">
    <source>
        <dbReference type="SAM" id="MobiDB-lite"/>
    </source>
</evidence>
<dbReference type="AlphaFoldDB" id="R7WCR2"/>
<name>R7WCR2_AEGTA</name>
<feature type="region of interest" description="Disordered" evidence="1">
    <location>
        <begin position="21"/>
        <end position="64"/>
    </location>
</feature>
<accession>R7WCR2</accession>
<organism evidence="2">
    <name type="scientific">Aegilops tauschii</name>
    <name type="common">Tausch's goatgrass</name>
    <name type="synonym">Aegilops squarrosa</name>
    <dbReference type="NCBI Taxonomy" id="37682"/>
    <lineage>
        <taxon>Eukaryota</taxon>
        <taxon>Viridiplantae</taxon>
        <taxon>Streptophyta</taxon>
        <taxon>Embryophyta</taxon>
        <taxon>Tracheophyta</taxon>
        <taxon>Spermatophyta</taxon>
        <taxon>Magnoliopsida</taxon>
        <taxon>Liliopsida</taxon>
        <taxon>Poales</taxon>
        <taxon>Poaceae</taxon>
        <taxon>BOP clade</taxon>
        <taxon>Pooideae</taxon>
        <taxon>Triticodae</taxon>
        <taxon>Triticeae</taxon>
        <taxon>Triticinae</taxon>
        <taxon>Aegilops</taxon>
    </lineage>
</organism>
<reference evidence="2" key="1">
    <citation type="submission" date="2015-06" db="UniProtKB">
        <authorList>
            <consortium name="EnsemblPlants"/>
        </authorList>
    </citation>
    <scope>IDENTIFICATION</scope>
</reference>
<dbReference type="EnsemblPlants" id="EMT17480">
    <property type="protein sequence ID" value="EMT17480"/>
    <property type="gene ID" value="F775_24561"/>
</dbReference>
<protein>
    <submittedName>
        <fullName evidence="2">Uncharacterized protein</fullName>
    </submittedName>
</protein>
<feature type="compositionally biased region" description="Polar residues" evidence="1">
    <location>
        <begin position="53"/>
        <end position="64"/>
    </location>
</feature>
<sequence>MAEECKTQTSRLVRANQLDVDVEASPPTLNMDKKGGAAPPPSPPSRTLAPEIQENTNIYDTKFP</sequence>
<evidence type="ECO:0000313" key="2">
    <source>
        <dbReference type="EnsemblPlants" id="EMT17480"/>
    </source>
</evidence>